<feature type="compositionally biased region" description="Low complexity" evidence="1">
    <location>
        <begin position="253"/>
        <end position="267"/>
    </location>
</feature>
<protein>
    <submittedName>
        <fullName evidence="2">Uncharacterized protein</fullName>
    </submittedName>
</protein>
<evidence type="ECO:0000256" key="1">
    <source>
        <dbReference type="SAM" id="MobiDB-lite"/>
    </source>
</evidence>
<sequence length="386" mass="38406">MASMGHSMASMGHDMAKGLEHGAKVALAATAKAGDLAGHGLGVAGHKVNVAAKAAGHAIPEAAKDIEVGAKAVLHNSSKVMAKAANASEHVFTDGFRAAAHGLGQLGHGAKNVGEVAAAGTVVAGRTIGRKVSAGASDLKHGIKAAAKPEPHVPRLDRKPLDSKTAKGNLGKAVARVASVQKQVDTGNRPADFEQAKEAAKARLGSFAKGPTAPTRNFLGAPARKMADKVPNQTAAKPATHLMAPGRASRHQASPTSVSSASSRTSVSSASSISASSVSASSISATSVSDSSVSASYLSASPAAASPSSVSASPYSVTPSQISGRSGYTSHVSADLGSADGVSARDDISEVSDRFDDDKVPTVALARSPVSVAVSPAPTNRTGASQ</sequence>
<reference evidence="2" key="1">
    <citation type="submission" date="2013-12" db="EMBL/GenBank/DDBJ databases">
        <authorList>
            <person name="Omoto C.K."/>
            <person name="Sibley D."/>
            <person name="Venepally P."/>
            <person name="Hadjithomas M."/>
            <person name="Karamycheva S."/>
            <person name="Brunk B."/>
            <person name="Roos D."/>
            <person name="Caler E."/>
            <person name="Lorenzi H."/>
        </authorList>
    </citation>
    <scope>NUCLEOTIDE SEQUENCE</scope>
</reference>
<dbReference type="GeneID" id="22913587"/>
<evidence type="ECO:0000313" key="3">
    <source>
        <dbReference type="Proteomes" id="UP000019763"/>
    </source>
</evidence>
<name>A0A023B4T8_GRENI</name>
<feature type="region of interest" description="Disordered" evidence="1">
    <location>
        <begin position="367"/>
        <end position="386"/>
    </location>
</feature>
<feature type="region of interest" description="Disordered" evidence="1">
    <location>
        <begin position="243"/>
        <end position="267"/>
    </location>
</feature>
<dbReference type="AlphaFoldDB" id="A0A023B4T8"/>
<gene>
    <name evidence="2" type="ORF">GNI_101510</name>
</gene>
<comment type="caution">
    <text evidence="2">The sequence shown here is derived from an EMBL/GenBank/DDBJ whole genome shotgun (WGS) entry which is preliminary data.</text>
</comment>
<dbReference type="VEuPathDB" id="CryptoDB:GNI_101510"/>
<feature type="region of interest" description="Disordered" evidence="1">
    <location>
        <begin position="303"/>
        <end position="345"/>
    </location>
</feature>
<dbReference type="RefSeq" id="XP_011131169.1">
    <property type="nucleotide sequence ID" value="XM_011132867.1"/>
</dbReference>
<feature type="compositionally biased region" description="Polar residues" evidence="1">
    <location>
        <begin position="321"/>
        <end position="332"/>
    </location>
</feature>
<keyword evidence="3" id="KW-1185">Reference proteome</keyword>
<dbReference type="Proteomes" id="UP000019763">
    <property type="component" value="Unassembled WGS sequence"/>
</dbReference>
<proteinExistence type="predicted"/>
<evidence type="ECO:0000313" key="2">
    <source>
        <dbReference type="EMBL" id="EZG56734.1"/>
    </source>
</evidence>
<feature type="compositionally biased region" description="Polar residues" evidence="1">
    <location>
        <begin position="377"/>
        <end position="386"/>
    </location>
</feature>
<feature type="compositionally biased region" description="Low complexity" evidence="1">
    <location>
        <begin position="303"/>
        <end position="320"/>
    </location>
</feature>
<dbReference type="EMBL" id="AFNH02000761">
    <property type="protein sequence ID" value="EZG56734.1"/>
    <property type="molecule type" value="Genomic_DNA"/>
</dbReference>
<organism evidence="2 3">
    <name type="scientific">Gregarina niphandrodes</name>
    <name type="common">Septate eugregarine</name>
    <dbReference type="NCBI Taxonomy" id="110365"/>
    <lineage>
        <taxon>Eukaryota</taxon>
        <taxon>Sar</taxon>
        <taxon>Alveolata</taxon>
        <taxon>Apicomplexa</taxon>
        <taxon>Conoidasida</taxon>
        <taxon>Gregarinasina</taxon>
        <taxon>Eugregarinorida</taxon>
        <taxon>Gregarinidae</taxon>
        <taxon>Gregarina</taxon>
    </lineage>
</organism>
<accession>A0A023B4T8</accession>